<dbReference type="InterPro" id="IPR043135">
    <property type="entry name" value="Fur_C"/>
</dbReference>
<comment type="caution">
    <text evidence="9">The sequence shown here is derived from an EMBL/GenBank/DDBJ whole genome shotgun (WGS) entry which is preliminary data.</text>
</comment>
<name>A0A2M7S6I7_9BACT</name>
<evidence type="ECO:0000256" key="8">
    <source>
        <dbReference type="PIRSR" id="PIRSR602481-2"/>
    </source>
</evidence>
<gene>
    <name evidence="9" type="ORF">COY52_10415</name>
</gene>
<dbReference type="EMBL" id="PFMR01000280">
    <property type="protein sequence ID" value="PIZ15137.1"/>
    <property type="molecule type" value="Genomic_DNA"/>
</dbReference>
<keyword evidence="6" id="KW-0804">Transcription</keyword>
<keyword evidence="3 7" id="KW-0862">Zinc</keyword>
<keyword evidence="5" id="KW-0238">DNA-binding</keyword>
<comment type="cofactor">
    <cofactor evidence="8">
        <name>Mn(2+)</name>
        <dbReference type="ChEBI" id="CHEBI:29035"/>
    </cofactor>
    <cofactor evidence="8">
        <name>Fe(2+)</name>
        <dbReference type="ChEBI" id="CHEBI:29033"/>
    </cofactor>
    <text evidence="8">Binds 1 Mn(2+) or Fe(2+) ion per subunit.</text>
</comment>
<keyword evidence="7" id="KW-0479">Metal-binding</keyword>
<dbReference type="AlphaFoldDB" id="A0A2M7S6I7"/>
<dbReference type="PANTHER" id="PTHR33202:SF7">
    <property type="entry name" value="FERRIC UPTAKE REGULATION PROTEIN"/>
    <property type="match status" value="1"/>
</dbReference>
<feature type="binding site" evidence="8">
    <location>
        <position position="92"/>
    </location>
    <ligand>
        <name>Fe cation</name>
        <dbReference type="ChEBI" id="CHEBI:24875"/>
    </ligand>
</feature>
<dbReference type="CDD" id="cd07153">
    <property type="entry name" value="Fur_like"/>
    <property type="match status" value="1"/>
</dbReference>
<dbReference type="Gene3D" id="3.30.1490.190">
    <property type="match status" value="1"/>
</dbReference>
<evidence type="ECO:0000256" key="1">
    <source>
        <dbReference type="ARBA" id="ARBA00007957"/>
    </source>
</evidence>
<organism evidence="9 10">
    <name type="scientific">Candidatus Desantisbacteria bacterium CG_4_10_14_0_8_um_filter_48_22</name>
    <dbReference type="NCBI Taxonomy" id="1974543"/>
    <lineage>
        <taxon>Bacteria</taxon>
        <taxon>Candidatus Desantisiibacteriota</taxon>
    </lineage>
</organism>
<reference evidence="10" key="1">
    <citation type="submission" date="2017-09" db="EMBL/GenBank/DDBJ databases">
        <title>Depth-based differentiation of microbial function through sediment-hosted aquifers and enrichment of novel symbionts in the deep terrestrial subsurface.</title>
        <authorList>
            <person name="Probst A.J."/>
            <person name="Ladd B."/>
            <person name="Jarett J.K."/>
            <person name="Geller-Mcgrath D.E."/>
            <person name="Sieber C.M.K."/>
            <person name="Emerson J.B."/>
            <person name="Anantharaman K."/>
            <person name="Thomas B.C."/>
            <person name="Malmstrom R."/>
            <person name="Stieglmeier M."/>
            <person name="Klingl A."/>
            <person name="Woyke T."/>
            <person name="Ryan C.M."/>
            <person name="Banfield J.F."/>
        </authorList>
    </citation>
    <scope>NUCLEOTIDE SEQUENCE [LARGE SCALE GENOMIC DNA]</scope>
</reference>
<keyword evidence="8" id="KW-0408">Iron</keyword>
<evidence type="ECO:0000313" key="10">
    <source>
        <dbReference type="Proteomes" id="UP000229307"/>
    </source>
</evidence>
<feature type="binding site" evidence="7">
    <location>
        <position position="101"/>
    </location>
    <ligand>
        <name>Zn(2+)</name>
        <dbReference type="ChEBI" id="CHEBI:29105"/>
    </ligand>
</feature>
<protein>
    <submittedName>
        <fullName evidence="9">Ferric uptake regulation protein</fullName>
    </submittedName>
</protein>
<dbReference type="GO" id="GO:0045892">
    <property type="term" value="P:negative regulation of DNA-templated transcription"/>
    <property type="evidence" value="ECO:0007669"/>
    <property type="project" value="TreeGrafter"/>
</dbReference>
<dbReference type="InterPro" id="IPR002481">
    <property type="entry name" value="FUR"/>
</dbReference>
<feature type="binding site" evidence="7">
    <location>
        <position position="98"/>
    </location>
    <ligand>
        <name>Zn(2+)</name>
        <dbReference type="ChEBI" id="CHEBI:29105"/>
    </ligand>
</feature>
<keyword evidence="2" id="KW-0678">Repressor</keyword>
<comment type="cofactor">
    <cofactor evidence="7">
        <name>Zn(2+)</name>
        <dbReference type="ChEBI" id="CHEBI:29105"/>
    </cofactor>
    <text evidence="7">Binds 1 zinc ion per subunit.</text>
</comment>
<evidence type="ECO:0000256" key="2">
    <source>
        <dbReference type="ARBA" id="ARBA00022491"/>
    </source>
</evidence>
<proteinExistence type="inferred from homology"/>
<dbReference type="GO" id="GO:0003700">
    <property type="term" value="F:DNA-binding transcription factor activity"/>
    <property type="evidence" value="ECO:0007669"/>
    <property type="project" value="InterPro"/>
</dbReference>
<evidence type="ECO:0000256" key="5">
    <source>
        <dbReference type="ARBA" id="ARBA00023125"/>
    </source>
</evidence>
<dbReference type="GO" id="GO:1900376">
    <property type="term" value="P:regulation of secondary metabolite biosynthetic process"/>
    <property type="evidence" value="ECO:0007669"/>
    <property type="project" value="TreeGrafter"/>
</dbReference>
<dbReference type="GO" id="GO:0000976">
    <property type="term" value="F:transcription cis-regulatory region binding"/>
    <property type="evidence" value="ECO:0007669"/>
    <property type="project" value="TreeGrafter"/>
</dbReference>
<feature type="binding site" evidence="8">
    <location>
        <position position="136"/>
    </location>
    <ligand>
        <name>Fe cation</name>
        <dbReference type="ChEBI" id="CHEBI:24875"/>
    </ligand>
</feature>
<dbReference type="GO" id="GO:0008270">
    <property type="term" value="F:zinc ion binding"/>
    <property type="evidence" value="ECO:0007669"/>
    <property type="project" value="TreeGrafter"/>
</dbReference>
<dbReference type="PANTHER" id="PTHR33202">
    <property type="entry name" value="ZINC UPTAKE REGULATION PROTEIN"/>
    <property type="match status" value="1"/>
</dbReference>
<comment type="similarity">
    <text evidence="1">Belongs to the Fur family.</text>
</comment>
<evidence type="ECO:0000256" key="3">
    <source>
        <dbReference type="ARBA" id="ARBA00022833"/>
    </source>
</evidence>
<dbReference type="Pfam" id="PF01475">
    <property type="entry name" value="FUR"/>
    <property type="match status" value="1"/>
</dbReference>
<feature type="binding site" evidence="7">
    <location>
        <position position="147"/>
    </location>
    <ligand>
        <name>Zn(2+)</name>
        <dbReference type="ChEBI" id="CHEBI:29105"/>
    </ligand>
</feature>
<dbReference type="Proteomes" id="UP000229307">
    <property type="component" value="Unassembled WGS sequence"/>
</dbReference>
<keyword evidence="4" id="KW-0805">Transcription regulation</keyword>
<evidence type="ECO:0000256" key="6">
    <source>
        <dbReference type="ARBA" id="ARBA00023163"/>
    </source>
</evidence>
<dbReference type="InterPro" id="IPR036388">
    <property type="entry name" value="WH-like_DNA-bd_sf"/>
</dbReference>
<evidence type="ECO:0000313" key="9">
    <source>
        <dbReference type="EMBL" id="PIZ15137.1"/>
    </source>
</evidence>
<evidence type="ECO:0000256" key="4">
    <source>
        <dbReference type="ARBA" id="ARBA00023015"/>
    </source>
</evidence>
<dbReference type="InterPro" id="IPR036390">
    <property type="entry name" value="WH_DNA-bd_sf"/>
</dbReference>
<evidence type="ECO:0000256" key="7">
    <source>
        <dbReference type="PIRSR" id="PIRSR602481-1"/>
    </source>
</evidence>
<feature type="binding site" evidence="7">
    <location>
        <position position="144"/>
    </location>
    <ligand>
        <name>Zn(2+)</name>
        <dbReference type="ChEBI" id="CHEBI:29105"/>
    </ligand>
</feature>
<sequence length="148" mass="17038">MISDCSGWHGKFRGHGCRFTLPREAVLNFLSKTDKHPSVDEVFSAVNKLYPGIGIATIYRTLDLLSQIGLVVKFEFGDGKSRYELAESKRGHHQHLVCTECGKIIDYSNFVEKEAEFFKRLEKELAKRYNFRISSHQIHFYGLCKECS</sequence>
<accession>A0A2M7S6I7</accession>
<dbReference type="SUPFAM" id="SSF46785">
    <property type="entry name" value="Winged helix' DNA-binding domain"/>
    <property type="match status" value="1"/>
</dbReference>
<dbReference type="Gene3D" id="1.10.10.10">
    <property type="entry name" value="Winged helix-like DNA-binding domain superfamily/Winged helix DNA-binding domain"/>
    <property type="match status" value="1"/>
</dbReference>